<keyword evidence="2" id="KW-1185">Reference proteome</keyword>
<protein>
    <submittedName>
        <fullName evidence="1">Uncharacterized protein</fullName>
    </submittedName>
</protein>
<proteinExistence type="predicted"/>
<gene>
    <name evidence="1" type="ORF">SAMN05444405_113106</name>
</gene>
<dbReference type="Proteomes" id="UP000184509">
    <property type="component" value="Unassembled WGS sequence"/>
</dbReference>
<evidence type="ECO:0000313" key="1">
    <source>
        <dbReference type="EMBL" id="SHF77872.1"/>
    </source>
</evidence>
<dbReference type="EMBL" id="FQTV01000013">
    <property type="protein sequence ID" value="SHF77872.1"/>
    <property type="molecule type" value="Genomic_DNA"/>
</dbReference>
<reference evidence="1 2" key="1">
    <citation type="submission" date="2016-11" db="EMBL/GenBank/DDBJ databases">
        <authorList>
            <person name="Jaros S."/>
            <person name="Januszkiewicz K."/>
            <person name="Wedrychowicz H."/>
        </authorList>
    </citation>
    <scope>NUCLEOTIDE SEQUENCE [LARGE SCALE GENOMIC DNA]</scope>
    <source>
        <strain evidence="1 2">DSM 26991</strain>
    </source>
</reference>
<dbReference type="OrthoDB" id="956134at2"/>
<accession>A0A1M5EFN1</accession>
<sequence length="155" mass="18484">MKDIDEYRLGNLVIFENESTKAKIVRVTQIEYVNNTIYSLQINNCNWISRKEIKPVQLFIDSLVDLKFYINSDYQKDNLGNIVKVDYIEDIYHYSKGSLELKIHKSDDTIWYKKKQIHYIHQLQNLCADITGEPFTISELYESHFTKSFFEYSSF</sequence>
<dbReference type="AlphaFoldDB" id="A0A1M5EFN1"/>
<dbReference type="RefSeq" id="WP_073402907.1">
    <property type="nucleotide sequence ID" value="NZ_FQTV01000013.1"/>
</dbReference>
<name>A0A1M5EFN1_9BACE</name>
<organism evidence="1 2">
    <name type="scientific">Bacteroides luti</name>
    <dbReference type="NCBI Taxonomy" id="1297750"/>
    <lineage>
        <taxon>Bacteria</taxon>
        <taxon>Pseudomonadati</taxon>
        <taxon>Bacteroidota</taxon>
        <taxon>Bacteroidia</taxon>
        <taxon>Bacteroidales</taxon>
        <taxon>Bacteroidaceae</taxon>
        <taxon>Bacteroides</taxon>
    </lineage>
</organism>
<evidence type="ECO:0000313" key="2">
    <source>
        <dbReference type="Proteomes" id="UP000184509"/>
    </source>
</evidence>